<evidence type="ECO:0000313" key="4">
    <source>
        <dbReference type="Proteomes" id="UP000597761"/>
    </source>
</evidence>
<organism evidence="3 4">
    <name type="scientific">Tersicoccus solisilvae</name>
    <dbReference type="NCBI Taxonomy" id="1882339"/>
    <lineage>
        <taxon>Bacteria</taxon>
        <taxon>Bacillati</taxon>
        <taxon>Actinomycetota</taxon>
        <taxon>Actinomycetes</taxon>
        <taxon>Micrococcales</taxon>
        <taxon>Micrococcaceae</taxon>
        <taxon>Tersicoccus</taxon>
    </lineage>
</organism>
<comment type="caution">
    <text evidence="3">The sequence shown here is derived from an EMBL/GenBank/DDBJ whole genome shotgun (WGS) entry which is preliminary data.</text>
</comment>
<gene>
    <name evidence="3" type="ORF">GCM10011512_01960</name>
</gene>
<evidence type="ECO:0000313" key="3">
    <source>
        <dbReference type="EMBL" id="GGC78940.1"/>
    </source>
</evidence>
<evidence type="ECO:0000256" key="2">
    <source>
        <dbReference type="SAM" id="Phobius"/>
    </source>
</evidence>
<protein>
    <submittedName>
        <fullName evidence="3">Uncharacterized protein</fullName>
    </submittedName>
</protein>
<accession>A0ABQ1NJT4</accession>
<feature type="transmembrane region" description="Helical" evidence="2">
    <location>
        <begin position="21"/>
        <end position="39"/>
    </location>
</feature>
<keyword evidence="2" id="KW-0472">Membrane</keyword>
<keyword evidence="2" id="KW-1133">Transmembrane helix</keyword>
<proteinExistence type="predicted"/>
<sequence>MPWRASAGGHRGYRTVTFRHTLTILLGGRAGIALIMPWAQFFAGSGRSTERGTAPSSSVGVPDALPPDFDPPDSASTGQP</sequence>
<feature type="region of interest" description="Disordered" evidence="1">
    <location>
        <begin position="45"/>
        <end position="80"/>
    </location>
</feature>
<name>A0ABQ1NJT4_9MICC</name>
<dbReference type="EMBL" id="BMJI01000001">
    <property type="protein sequence ID" value="GGC78940.1"/>
    <property type="molecule type" value="Genomic_DNA"/>
</dbReference>
<evidence type="ECO:0000256" key="1">
    <source>
        <dbReference type="SAM" id="MobiDB-lite"/>
    </source>
</evidence>
<keyword evidence="4" id="KW-1185">Reference proteome</keyword>
<reference evidence="4" key="1">
    <citation type="journal article" date="2019" name="Int. J. Syst. Evol. Microbiol.">
        <title>The Global Catalogue of Microorganisms (GCM) 10K type strain sequencing project: providing services to taxonomists for standard genome sequencing and annotation.</title>
        <authorList>
            <consortium name="The Broad Institute Genomics Platform"/>
            <consortium name="The Broad Institute Genome Sequencing Center for Infectious Disease"/>
            <person name="Wu L."/>
            <person name="Ma J."/>
        </authorList>
    </citation>
    <scope>NUCLEOTIDE SEQUENCE [LARGE SCALE GENOMIC DNA]</scope>
    <source>
        <strain evidence="4">CGMCC 1.15480</strain>
    </source>
</reference>
<dbReference type="Proteomes" id="UP000597761">
    <property type="component" value="Unassembled WGS sequence"/>
</dbReference>
<keyword evidence="2" id="KW-0812">Transmembrane</keyword>